<gene>
    <name evidence="2" type="ORF">SAMN02745165_02185</name>
</gene>
<keyword evidence="3" id="KW-1185">Reference proteome</keyword>
<protein>
    <recommendedName>
        <fullName evidence="4">Porin</fullName>
    </recommendedName>
</protein>
<evidence type="ECO:0008006" key="4">
    <source>
        <dbReference type="Google" id="ProtNLM"/>
    </source>
</evidence>
<feature type="signal peptide" evidence="1">
    <location>
        <begin position="1"/>
        <end position="19"/>
    </location>
</feature>
<evidence type="ECO:0000313" key="3">
    <source>
        <dbReference type="Proteomes" id="UP000184171"/>
    </source>
</evidence>
<dbReference type="STRING" id="1122189.SAMN02745165_02185"/>
<dbReference type="EMBL" id="FQZT01000007">
    <property type="protein sequence ID" value="SHJ36045.1"/>
    <property type="molecule type" value="Genomic_DNA"/>
</dbReference>
<proteinExistence type="predicted"/>
<organism evidence="2 3">
    <name type="scientific">Malonomonas rubra DSM 5091</name>
    <dbReference type="NCBI Taxonomy" id="1122189"/>
    <lineage>
        <taxon>Bacteria</taxon>
        <taxon>Pseudomonadati</taxon>
        <taxon>Thermodesulfobacteriota</taxon>
        <taxon>Desulfuromonadia</taxon>
        <taxon>Desulfuromonadales</taxon>
        <taxon>Geopsychrobacteraceae</taxon>
        <taxon>Malonomonas</taxon>
    </lineage>
</organism>
<dbReference type="AlphaFoldDB" id="A0A1M6INJ6"/>
<feature type="chain" id="PRO_5012770874" description="Porin" evidence="1">
    <location>
        <begin position="20"/>
        <end position="421"/>
    </location>
</feature>
<dbReference type="RefSeq" id="WP_072908762.1">
    <property type="nucleotide sequence ID" value="NZ_FQZT01000007.1"/>
</dbReference>
<dbReference type="OrthoDB" id="9801336at2"/>
<name>A0A1M6INJ6_MALRU</name>
<reference evidence="2 3" key="1">
    <citation type="submission" date="2016-11" db="EMBL/GenBank/DDBJ databases">
        <authorList>
            <person name="Jaros S."/>
            <person name="Januszkiewicz K."/>
            <person name="Wedrychowicz H."/>
        </authorList>
    </citation>
    <scope>NUCLEOTIDE SEQUENCE [LARGE SCALE GENOMIC DNA]</scope>
    <source>
        <strain evidence="2 3">DSM 5091</strain>
    </source>
</reference>
<dbReference type="Proteomes" id="UP000184171">
    <property type="component" value="Unassembled WGS sequence"/>
</dbReference>
<evidence type="ECO:0000313" key="2">
    <source>
        <dbReference type="EMBL" id="SHJ36045.1"/>
    </source>
</evidence>
<sequence>MKKLFLFCVFLLLPWQAFAFELADLHGFADLRAGTRLQEDGYQRDTSILEGRLQLDYQQRFDAVTLQLRGDLVADDVTSDHDFDLEEGTGFLDLREANLLFSPTYSMDVKIGRQILTWGTGDLLFINDMFPKDWQSFFIGRDEEYLKAPSDAAMISFFPQWATVDLVLTPRFDSDRYLSGQRISYWNPTLGRIAGRDAVINADQPDDWFEDYELASRVSKNIEGYELALYGYRGFWKSPVGYNADSGRAASTRLNVYGGSVRGSFRGGIFNVELGYYDSRADRDGDDAFQPNSEMRYLLGYERELAKELTGSAQFYLEQLLDYDEYKDSLPAGQKKRDQYRQVLTVRLTKLLMQQKLTASLFTYFSPTDKDFYLRPNVRYKLTDRWLVTFGGNLFGGTEDYTFFGQLEDNSNVYAGLRYSF</sequence>
<accession>A0A1M6INJ6</accession>
<evidence type="ECO:0000256" key="1">
    <source>
        <dbReference type="SAM" id="SignalP"/>
    </source>
</evidence>
<keyword evidence="1" id="KW-0732">Signal</keyword>